<keyword evidence="1" id="KW-1133">Transmembrane helix</keyword>
<keyword evidence="1" id="KW-0812">Transmembrane</keyword>
<dbReference type="InterPro" id="IPR012156">
    <property type="entry name" value="Cold_shock_CspA"/>
</dbReference>
<feature type="transmembrane region" description="Helical" evidence="1">
    <location>
        <begin position="69"/>
        <end position="88"/>
    </location>
</feature>
<proteinExistence type="predicted"/>
<protein>
    <recommendedName>
        <fullName evidence="4">DUF1294 domain-containing protein</fullName>
    </recommendedName>
</protein>
<dbReference type="Proteomes" id="UP000439752">
    <property type="component" value="Unassembled WGS sequence"/>
</dbReference>
<organism evidence="2 3">
    <name type="scientific">Exiguobacterium oxidotolerans</name>
    <dbReference type="NCBI Taxonomy" id="223958"/>
    <lineage>
        <taxon>Bacteria</taxon>
        <taxon>Bacillati</taxon>
        <taxon>Bacillota</taxon>
        <taxon>Bacilli</taxon>
        <taxon>Bacillales</taxon>
        <taxon>Bacillales Family XII. Incertae Sedis</taxon>
        <taxon>Exiguobacterium</taxon>
    </lineage>
</organism>
<dbReference type="Pfam" id="PF06961">
    <property type="entry name" value="DUF1294"/>
    <property type="match status" value="1"/>
</dbReference>
<name>A0A653I418_9BACL</name>
<keyword evidence="3" id="KW-1185">Reference proteome</keyword>
<keyword evidence="1" id="KW-0472">Membrane</keyword>
<dbReference type="AlphaFoldDB" id="A0A653I418"/>
<sequence>MNGLYMVLIFYGVMTVVGFFSMWSDKRRAKQHAQRTPEATLLWIAFLGGALGSLLGMQLVRHKTRKPKFQLLVPLALLLHATGWILFITA</sequence>
<reference evidence="2 3" key="1">
    <citation type="submission" date="2019-10" db="EMBL/GenBank/DDBJ databases">
        <authorList>
            <person name="Karimi E."/>
        </authorList>
    </citation>
    <scope>NUCLEOTIDE SEQUENCE [LARGE SCALE GENOMIC DNA]</scope>
    <source>
        <strain evidence="2">Exiguobacterium sp. 9Y</strain>
    </source>
</reference>
<dbReference type="InterPro" id="IPR010718">
    <property type="entry name" value="DUF1294"/>
</dbReference>
<evidence type="ECO:0000313" key="3">
    <source>
        <dbReference type="Proteomes" id="UP000439752"/>
    </source>
</evidence>
<gene>
    <name evidence="2" type="ORF">EXIGUO9Y_130029</name>
</gene>
<accession>A0A653I418</accession>
<dbReference type="PIRSF" id="PIRSF002599">
    <property type="entry name" value="Cold_shock_A"/>
    <property type="match status" value="1"/>
</dbReference>
<evidence type="ECO:0000313" key="2">
    <source>
        <dbReference type="EMBL" id="VWX33731.1"/>
    </source>
</evidence>
<evidence type="ECO:0008006" key="4">
    <source>
        <dbReference type="Google" id="ProtNLM"/>
    </source>
</evidence>
<dbReference type="GO" id="GO:0003676">
    <property type="term" value="F:nucleic acid binding"/>
    <property type="evidence" value="ECO:0007669"/>
    <property type="project" value="InterPro"/>
</dbReference>
<dbReference type="EMBL" id="CABWKQ010000005">
    <property type="protein sequence ID" value="VWX33731.1"/>
    <property type="molecule type" value="Genomic_DNA"/>
</dbReference>
<feature type="transmembrane region" description="Helical" evidence="1">
    <location>
        <begin position="6"/>
        <end position="24"/>
    </location>
</feature>
<dbReference type="RefSeq" id="WP_407716612.1">
    <property type="nucleotide sequence ID" value="NZ_LR732308.1"/>
</dbReference>
<evidence type="ECO:0000256" key="1">
    <source>
        <dbReference type="SAM" id="Phobius"/>
    </source>
</evidence>
<feature type="transmembrane region" description="Helical" evidence="1">
    <location>
        <begin position="36"/>
        <end position="57"/>
    </location>
</feature>